<keyword evidence="7" id="KW-0482">Metalloprotease</keyword>
<evidence type="ECO:0000256" key="7">
    <source>
        <dbReference type="ARBA" id="ARBA00023049"/>
    </source>
</evidence>
<dbReference type="RefSeq" id="WP_111000800.1">
    <property type="nucleotide sequence ID" value="NZ_QKTW01000027.1"/>
</dbReference>
<dbReference type="EMBL" id="QKTW01000027">
    <property type="protein sequence ID" value="PZF71066.1"/>
    <property type="molecule type" value="Genomic_DNA"/>
</dbReference>
<feature type="chain" id="PRO_5015920728" evidence="9">
    <location>
        <begin position="27"/>
        <end position="939"/>
    </location>
</feature>
<dbReference type="InterPro" id="IPR011765">
    <property type="entry name" value="Pept_M16_N"/>
</dbReference>
<dbReference type="SUPFAM" id="SSF63411">
    <property type="entry name" value="LuxS/MPP-like metallohydrolase"/>
    <property type="match status" value="4"/>
</dbReference>
<protein>
    <submittedName>
        <fullName evidence="12">Insulinase family protein</fullName>
    </submittedName>
</protein>
<dbReference type="AlphaFoldDB" id="A0A2W2BBN4"/>
<dbReference type="InterPro" id="IPR050626">
    <property type="entry name" value="Peptidase_M16"/>
</dbReference>
<keyword evidence="4" id="KW-0479">Metal-binding</keyword>
<evidence type="ECO:0000259" key="10">
    <source>
        <dbReference type="Pfam" id="PF00675"/>
    </source>
</evidence>
<evidence type="ECO:0000256" key="5">
    <source>
        <dbReference type="ARBA" id="ARBA00022801"/>
    </source>
</evidence>
<dbReference type="InterPro" id="IPR007863">
    <property type="entry name" value="Peptidase_M16_C"/>
</dbReference>
<reference evidence="12 13" key="1">
    <citation type="submission" date="2018-06" db="EMBL/GenBank/DDBJ databases">
        <title>Mucibacter soli gen. nov., sp. nov., a new member of the family Chitinophagaceae producing mucin.</title>
        <authorList>
            <person name="Kim M.-K."/>
            <person name="Park S."/>
            <person name="Kim T.-S."/>
            <person name="Joung Y."/>
            <person name="Han J.-H."/>
            <person name="Kim S.B."/>
        </authorList>
    </citation>
    <scope>NUCLEOTIDE SEQUENCE [LARGE SCALE GENOMIC DNA]</scope>
    <source>
        <strain evidence="12 13">R1-15</strain>
    </source>
</reference>
<dbReference type="PROSITE" id="PS00143">
    <property type="entry name" value="INSULINASE"/>
    <property type="match status" value="1"/>
</dbReference>
<dbReference type="Gene3D" id="3.30.830.10">
    <property type="entry name" value="Metalloenzyme, LuxS/M16 peptidase-like"/>
    <property type="match status" value="4"/>
</dbReference>
<dbReference type="InterPro" id="IPR001431">
    <property type="entry name" value="Pept_M16_Zn_BS"/>
</dbReference>
<dbReference type="InterPro" id="IPR011249">
    <property type="entry name" value="Metalloenz_LuxS/M16"/>
</dbReference>
<evidence type="ECO:0000259" key="11">
    <source>
        <dbReference type="Pfam" id="PF05193"/>
    </source>
</evidence>
<accession>A0A2W2BBN4</accession>
<dbReference type="Pfam" id="PF05193">
    <property type="entry name" value="Peptidase_M16_C"/>
    <property type="match status" value="2"/>
</dbReference>
<dbReference type="Proteomes" id="UP000248745">
    <property type="component" value="Unassembled WGS sequence"/>
</dbReference>
<evidence type="ECO:0000256" key="3">
    <source>
        <dbReference type="ARBA" id="ARBA00022670"/>
    </source>
</evidence>
<dbReference type="PANTHER" id="PTHR43690:SF34">
    <property type="entry name" value="ZINC PROTEASE PQQL-LIKE"/>
    <property type="match status" value="1"/>
</dbReference>
<feature type="domain" description="Peptidase M16 C-terminal" evidence="11">
    <location>
        <begin position="211"/>
        <end position="392"/>
    </location>
</feature>
<feature type="signal peptide" evidence="9">
    <location>
        <begin position="1"/>
        <end position="26"/>
    </location>
</feature>
<dbReference type="GO" id="GO:0006508">
    <property type="term" value="P:proteolysis"/>
    <property type="evidence" value="ECO:0007669"/>
    <property type="project" value="UniProtKB-KW"/>
</dbReference>
<evidence type="ECO:0000256" key="4">
    <source>
        <dbReference type="ARBA" id="ARBA00022723"/>
    </source>
</evidence>
<keyword evidence="5" id="KW-0378">Hydrolase</keyword>
<dbReference type="GO" id="GO:0046872">
    <property type="term" value="F:metal ion binding"/>
    <property type="evidence" value="ECO:0007669"/>
    <property type="project" value="UniProtKB-KW"/>
</dbReference>
<feature type="domain" description="Peptidase M16 N-terminal" evidence="10">
    <location>
        <begin position="54"/>
        <end position="172"/>
    </location>
</feature>
<sequence>MQSHTRILLRCMLAGTLSFAGFSLFAQDLKSNLPTDPNLLTGKFANGLTYYVRPNQKPEKKVELRLVVKAGSILEDNDQQGLAHFMEHMNFNGTKNFQKNELVNYLQSIGVEFGADLNAYTAFDQTVYILPIPTDKPGNLEKGFQIIEDWAHNALLTDKDIDDERGVVLEESRLGKGADDRMLKKYFPKYAAGTKYAERLPIGKDTILKTFKYENIRRFYNDWYRPDLQAVAVVGDIDTATAMKLIREHFATLKNPKGEKTRTYITAAARTKSDAMVVTDKEATSSDLQIMFSHTKKMEEKTVGDYRSNIVRALALQMLNRRFSDLSQSSNPPFLYAGAGFDDLIHGYESFVVNAGFGADGPDNAMKAVTAELIRAKKFGFTESELELTKKEMMSGMDKLYNERKTTNSGSYINEYTRNFLDNEPVPGIENEYQYYKNLLPGIQLSEVSKQPAQWMQNVNTFTLITAPEKADQKLPNDAALLAMTQAGLSQTVTAKAEEKVATSLMTTIPQPGKVVGTVKEEGLDATTYTLSNGIKVTIKPTDFKSDEIIMRGVKQGGTGQYGVADKQNAAFITDIIEEMGIGDFSPTDLEKILAGKTVSINSDMSDIEDILSGGSSIKDFESLMQLTYLYIMHPRKDEALYNAFKDKQKQQLQFLSANPKVAFADTMIKTLYDNNPLAKIAIPTIQDIDKVNLDRALDIYKAEFGSADGYHFFIVGNVDAEKIIPLLETYLGSIPVQKKTTAYKDNGVRPIAGEHTLKFKKGTEKQSLIVTQYYGEIPYSDDLALKAQALSEVLNIKVVEDLREKLGAIYGGGFNASVSRLPYQRYSVGMQLPCGPENVDKLIAAANDEIKELKEKGPDQKDLDKVKATWHEQHRTALKENKYWMGSLESILFWGKDKNTILQYDSRVDKLTPADIQQTAQKLFNGKNQFTAILYPEG</sequence>
<dbReference type="GO" id="GO:0004222">
    <property type="term" value="F:metalloendopeptidase activity"/>
    <property type="evidence" value="ECO:0007669"/>
    <property type="project" value="InterPro"/>
</dbReference>
<evidence type="ECO:0000313" key="12">
    <source>
        <dbReference type="EMBL" id="PZF71066.1"/>
    </source>
</evidence>
<dbReference type="Pfam" id="PF00675">
    <property type="entry name" value="Peptidase_M16"/>
    <property type="match status" value="1"/>
</dbReference>
<comment type="cofactor">
    <cofactor evidence="1">
        <name>Zn(2+)</name>
        <dbReference type="ChEBI" id="CHEBI:29105"/>
    </cofactor>
</comment>
<keyword evidence="13" id="KW-1185">Reference proteome</keyword>
<evidence type="ECO:0000256" key="9">
    <source>
        <dbReference type="SAM" id="SignalP"/>
    </source>
</evidence>
<comment type="similarity">
    <text evidence="2 8">Belongs to the peptidase M16 family.</text>
</comment>
<evidence type="ECO:0000256" key="8">
    <source>
        <dbReference type="RuleBase" id="RU004447"/>
    </source>
</evidence>
<name>A0A2W2BBN4_9BACT</name>
<gene>
    <name evidence="12" type="ORF">DN068_20425</name>
</gene>
<feature type="domain" description="Peptidase M16 C-terminal" evidence="11">
    <location>
        <begin position="704"/>
        <end position="869"/>
    </location>
</feature>
<evidence type="ECO:0000256" key="6">
    <source>
        <dbReference type="ARBA" id="ARBA00022833"/>
    </source>
</evidence>
<evidence type="ECO:0000313" key="13">
    <source>
        <dbReference type="Proteomes" id="UP000248745"/>
    </source>
</evidence>
<dbReference type="OrthoDB" id="9811314at2"/>
<keyword evidence="6" id="KW-0862">Zinc</keyword>
<dbReference type="PANTHER" id="PTHR43690">
    <property type="entry name" value="NARDILYSIN"/>
    <property type="match status" value="1"/>
</dbReference>
<evidence type="ECO:0000256" key="2">
    <source>
        <dbReference type="ARBA" id="ARBA00007261"/>
    </source>
</evidence>
<evidence type="ECO:0000256" key="1">
    <source>
        <dbReference type="ARBA" id="ARBA00001947"/>
    </source>
</evidence>
<keyword evidence="9" id="KW-0732">Signal</keyword>
<keyword evidence="3" id="KW-0645">Protease</keyword>
<proteinExistence type="inferred from homology"/>
<organism evidence="12 13">
    <name type="scientific">Taibaiella soli</name>
    <dbReference type="NCBI Taxonomy" id="1649169"/>
    <lineage>
        <taxon>Bacteria</taxon>
        <taxon>Pseudomonadati</taxon>
        <taxon>Bacteroidota</taxon>
        <taxon>Chitinophagia</taxon>
        <taxon>Chitinophagales</taxon>
        <taxon>Chitinophagaceae</taxon>
        <taxon>Taibaiella</taxon>
    </lineage>
</organism>
<comment type="caution">
    <text evidence="12">The sequence shown here is derived from an EMBL/GenBank/DDBJ whole genome shotgun (WGS) entry which is preliminary data.</text>
</comment>